<evidence type="ECO:0008006" key="5">
    <source>
        <dbReference type="Google" id="ProtNLM"/>
    </source>
</evidence>
<dbReference type="EMBL" id="RBWE01000001">
    <property type="protein sequence ID" value="RKO66898.1"/>
    <property type="molecule type" value="Genomic_DNA"/>
</dbReference>
<proteinExistence type="predicted"/>
<name>A0A494WU47_9FIRM</name>
<evidence type="ECO:0000256" key="2">
    <source>
        <dbReference type="SAM" id="Coils"/>
    </source>
</evidence>
<keyword evidence="2" id="KW-0175">Coiled coil</keyword>
<evidence type="ECO:0000313" key="3">
    <source>
        <dbReference type="EMBL" id="RKO66898.1"/>
    </source>
</evidence>
<gene>
    <name evidence="3" type="ORF">D7024_08030</name>
</gene>
<keyword evidence="1" id="KW-1005">Bacterial flagellum biogenesis</keyword>
<dbReference type="OrthoDB" id="9832503at2"/>
<evidence type="ECO:0000313" key="4">
    <source>
        <dbReference type="Proteomes" id="UP000271256"/>
    </source>
</evidence>
<reference evidence="3 4" key="1">
    <citation type="submission" date="2018-10" db="EMBL/GenBank/DDBJ databases">
        <authorList>
            <person name="Grouzdev D.S."/>
            <person name="Krutkina M.S."/>
            <person name="Tourova T.P."/>
            <person name="Nazina T.N."/>
        </authorList>
    </citation>
    <scope>NUCLEOTIDE SEQUENCE [LARGE SCALE GENOMIC DNA]</scope>
    <source>
        <strain evidence="3 4">435</strain>
    </source>
</reference>
<comment type="caution">
    <text evidence="3">The sequence shown here is derived from an EMBL/GenBank/DDBJ whole genome shotgun (WGS) entry which is preliminary data.</text>
</comment>
<dbReference type="Proteomes" id="UP000271256">
    <property type="component" value="Unassembled WGS sequence"/>
</dbReference>
<dbReference type="SUPFAM" id="SSF140566">
    <property type="entry name" value="FlgN-like"/>
    <property type="match status" value="1"/>
</dbReference>
<protein>
    <recommendedName>
        <fullName evidence="5">Flagellar protein FlgN</fullName>
    </recommendedName>
</protein>
<dbReference type="InterPro" id="IPR007809">
    <property type="entry name" value="FlgN-like"/>
</dbReference>
<dbReference type="InterPro" id="IPR036679">
    <property type="entry name" value="FlgN-like_sf"/>
</dbReference>
<dbReference type="Pfam" id="PF05130">
    <property type="entry name" value="FlgN"/>
    <property type="match status" value="1"/>
</dbReference>
<dbReference type="AlphaFoldDB" id="A0A494WU47"/>
<feature type="coiled-coil region" evidence="2">
    <location>
        <begin position="2"/>
        <end position="68"/>
    </location>
</feature>
<dbReference type="Gene3D" id="1.20.58.300">
    <property type="entry name" value="FlgN-like"/>
    <property type="match status" value="1"/>
</dbReference>
<keyword evidence="4" id="KW-1185">Reference proteome</keyword>
<sequence>MQELIEELVSMLKEELAALEKMAAAAEKQNAALRKNSGDSLNEVTKELEFLARQMEELKAARTRVQECAGRACGLSPGAPLAELVVALPPVPGRQEAMNLVADLRGKARELAEQVRLNNLLAQNALRFCERLLRAVAPAPAKTYLPDGAMNKGGNGPSFVDKSV</sequence>
<evidence type="ECO:0000256" key="1">
    <source>
        <dbReference type="ARBA" id="ARBA00022795"/>
    </source>
</evidence>
<accession>A0A494WU47</accession>
<dbReference type="GO" id="GO:0044780">
    <property type="term" value="P:bacterial-type flagellum assembly"/>
    <property type="evidence" value="ECO:0007669"/>
    <property type="project" value="InterPro"/>
</dbReference>
<dbReference type="RefSeq" id="WP_121451316.1">
    <property type="nucleotide sequence ID" value="NZ_RBWE01000001.1"/>
</dbReference>
<organism evidence="3 4">
    <name type="scientific">Desulfofundulus salinus</name>
    <dbReference type="NCBI Taxonomy" id="2419843"/>
    <lineage>
        <taxon>Bacteria</taxon>
        <taxon>Bacillati</taxon>
        <taxon>Bacillota</taxon>
        <taxon>Clostridia</taxon>
        <taxon>Eubacteriales</taxon>
        <taxon>Peptococcaceae</taxon>
        <taxon>Desulfofundulus</taxon>
    </lineage>
</organism>